<dbReference type="EMBL" id="JAOVZR010000001">
    <property type="protein sequence ID" value="MCY0150504.1"/>
    <property type="molecule type" value="Genomic_DNA"/>
</dbReference>
<name>A0ABT3ZFE1_9HYPH</name>
<keyword evidence="2" id="KW-0732">Signal</keyword>
<feature type="region of interest" description="Disordered" evidence="1">
    <location>
        <begin position="76"/>
        <end position="100"/>
    </location>
</feature>
<sequence length="100" mass="11168">MTLPRPKIDTFAWLLALPVLALVTASHAVAADGQPRYDRRIEEAAIRMLQPKLGSIRGTLDLHTEDHIFPRLRQRLADSGTPNWPPDASGDTRLGSIIRY</sequence>
<feature type="chain" id="PRO_5047215841" evidence="2">
    <location>
        <begin position="31"/>
        <end position="100"/>
    </location>
</feature>
<evidence type="ECO:0000256" key="1">
    <source>
        <dbReference type="SAM" id="MobiDB-lite"/>
    </source>
</evidence>
<dbReference type="Proteomes" id="UP001073227">
    <property type="component" value="Unassembled WGS sequence"/>
</dbReference>
<reference evidence="3" key="1">
    <citation type="submission" date="2022-10" db="EMBL/GenBank/DDBJ databases">
        <title>Hoeflea sp. G2-23, isolated from marine algae.</title>
        <authorList>
            <person name="Kristyanto S."/>
            <person name="Kim J.M."/>
            <person name="Jeon C.O."/>
        </authorList>
    </citation>
    <scope>NUCLEOTIDE SEQUENCE</scope>
    <source>
        <strain evidence="3">G2-23</strain>
    </source>
</reference>
<feature type="signal peptide" evidence="2">
    <location>
        <begin position="1"/>
        <end position="30"/>
    </location>
</feature>
<keyword evidence="4" id="KW-1185">Reference proteome</keyword>
<organism evidence="3 4">
    <name type="scientific">Hoeflea algicola</name>
    <dbReference type="NCBI Taxonomy" id="2983763"/>
    <lineage>
        <taxon>Bacteria</taxon>
        <taxon>Pseudomonadati</taxon>
        <taxon>Pseudomonadota</taxon>
        <taxon>Alphaproteobacteria</taxon>
        <taxon>Hyphomicrobiales</taxon>
        <taxon>Rhizobiaceae</taxon>
        <taxon>Hoeflea</taxon>
    </lineage>
</organism>
<dbReference type="RefSeq" id="WP_267655937.1">
    <property type="nucleotide sequence ID" value="NZ_JAOVZR010000001.1"/>
</dbReference>
<protein>
    <submittedName>
        <fullName evidence="3">Uncharacterized protein</fullName>
    </submittedName>
</protein>
<evidence type="ECO:0000313" key="4">
    <source>
        <dbReference type="Proteomes" id="UP001073227"/>
    </source>
</evidence>
<proteinExistence type="predicted"/>
<accession>A0ABT3ZFE1</accession>
<evidence type="ECO:0000256" key="2">
    <source>
        <dbReference type="SAM" id="SignalP"/>
    </source>
</evidence>
<gene>
    <name evidence="3" type="ORF">OEG84_23060</name>
</gene>
<evidence type="ECO:0000313" key="3">
    <source>
        <dbReference type="EMBL" id="MCY0150504.1"/>
    </source>
</evidence>
<comment type="caution">
    <text evidence="3">The sequence shown here is derived from an EMBL/GenBank/DDBJ whole genome shotgun (WGS) entry which is preliminary data.</text>
</comment>